<keyword evidence="8" id="KW-0966">Cell projection</keyword>
<comment type="subcellular location">
    <subcellularLocation>
        <location evidence="1">Cell membrane</location>
        <topology evidence="1">Multi-pass membrane protein</topology>
    </subcellularLocation>
</comment>
<evidence type="ECO:0000256" key="4">
    <source>
        <dbReference type="ARBA" id="ARBA00022989"/>
    </source>
</evidence>
<feature type="transmembrane region" description="Helical" evidence="6">
    <location>
        <begin position="249"/>
        <end position="266"/>
    </location>
</feature>
<evidence type="ECO:0000256" key="6">
    <source>
        <dbReference type="SAM" id="Phobius"/>
    </source>
</evidence>
<dbReference type="PANTHER" id="PTHR35402:SF1">
    <property type="entry name" value="TYPE II SECRETION SYSTEM PROTEIN GSPF DOMAIN-CONTAINING PROTEIN"/>
    <property type="match status" value="1"/>
</dbReference>
<feature type="domain" description="Type II secretion system protein GspF" evidence="7">
    <location>
        <begin position="70"/>
        <end position="192"/>
    </location>
</feature>
<name>A0A075FWA2_9EURY</name>
<evidence type="ECO:0000259" key="7">
    <source>
        <dbReference type="Pfam" id="PF00482"/>
    </source>
</evidence>
<evidence type="ECO:0000313" key="8">
    <source>
        <dbReference type="EMBL" id="AIE93766.1"/>
    </source>
</evidence>
<keyword evidence="2" id="KW-1003">Cell membrane</keyword>
<dbReference type="AlphaFoldDB" id="A0A075FWA2"/>
<keyword evidence="8" id="KW-0969">Cilium</keyword>
<dbReference type="InterPro" id="IPR056569">
    <property type="entry name" value="ArlJ-like"/>
</dbReference>
<protein>
    <submittedName>
        <fullName evidence="8">Putative archaeal flagellar protein FlaJ</fullName>
    </submittedName>
</protein>
<keyword evidence="5 6" id="KW-0472">Membrane</keyword>
<dbReference type="Pfam" id="PF00482">
    <property type="entry name" value="T2SSF"/>
    <property type="match status" value="1"/>
</dbReference>
<evidence type="ECO:0000256" key="1">
    <source>
        <dbReference type="ARBA" id="ARBA00004651"/>
    </source>
</evidence>
<feature type="transmembrane region" description="Helical" evidence="6">
    <location>
        <begin position="218"/>
        <end position="237"/>
    </location>
</feature>
<keyword evidence="3 6" id="KW-0812">Transmembrane</keyword>
<dbReference type="PANTHER" id="PTHR35402">
    <property type="entry name" value="INTEGRAL MEMBRANE PROTEIN-RELATED"/>
    <property type="match status" value="1"/>
</dbReference>
<proteinExistence type="predicted"/>
<keyword evidence="8" id="KW-0282">Flagellum</keyword>
<accession>A0A075FWA2</accession>
<dbReference type="GO" id="GO:0005886">
    <property type="term" value="C:plasma membrane"/>
    <property type="evidence" value="ECO:0007669"/>
    <property type="project" value="UniProtKB-SubCell"/>
</dbReference>
<keyword evidence="4 6" id="KW-1133">Transmembrane helix</keyword>
<feature type="transmembrane region" description="Helical" evidence="6">
    <location>
        <begin position="174"/>
        <end position="198"/>
    </location>
</feature>
<evidence type="ECO:0000256" key="5">
    <source>
        <dbReference type="ARBA" id="ARBA00023136"/>
    </source>
</evidence>
<organism evidence="8">
    <name type="scientific">uncultured marine group II/III euryarchaeote AD1000_39_G05</name>
    <dbReference type="NCBI Taxonomy" id="1457764"/>
    <lineage>
        <taxon>Archaea</taxon>
        <taxon>Methanobacteriati</taxon>
        <taxon>Methanobacteriota</taxon>
        <taxon>environmental samples</taxon>
    </lineage>
</organism>
<dbReference type="InterPro" id="IPR018076">
    <property type="entry name" value="T2SS_GspF_dom"/>
</dbReference>
<reference evidence="8" key="1">
    <citation type="journal article" date="2014" name="Genome Biol. Evol.">
        <title>Pangenome evidence for extensive interdomain horizontal transfer affecting lineage core and shell genes in uncultured planktonic thaumarchaeota and euryarchaeota.</title>
        <authorList>
            <person name="Deschamps P."/>
            <person name="Zivanovic Y."/>
            <person name="Moreira D."/>
            <person name="Rodriguez-Valera F."/>
            <person name="Lopez-Garcia P."/>
        </authorList>
    </citation>
    <scope>NUCLEOTIDE SEQUENCE</scope>
</reference>
<evidence type="ECO:0000256" key="2">
    <source>
        <dbReference type="ARBA" id="ARBA00022475"/>
    </source>
</evidence>
<sequence>MEWLYKPNLGSLAYEFSRRFIQWGWNELDTRTHMDWTWYLGYCRPSVLPACKEKQDKINELETVWPDVLADLAEELRSGMGVESALDTIATGRSDRMGLMLRDTVSRMRDEGFGMAMKDFATRTESAMISRIVSILNIALSSSGSFATTLESISDEFWEIYMLRKERLLKTQGIANFILLGGSVICPILLGLIVAVFGSGKAGSFTLDIELGMLNQSMFFYMMVLGAGGVWMQSVILQTTKTAIWKMPIYMFLATTTLLLALKISIV</sequence>
<evidence type="ECO:0000256" key="3">
    <source>
        <dbReference type="ARBA" id="ARBA00022692"/>
    </source>
</evidence>
<dbReference type="EMBL" id="KF900403">
    <property type="protein sequence ID" value="AIE93766.1"/>
    <property type="molecule type" value="Genomic_DNA"/>
</dbReference>